<evidence type="ECO:0000256" key="1">
    <source>
        <dbReference type="RuleBase" id="RU003767"/>
    </source>
</evidence>
<keyword evidence="1" id="KW-0238">DNA-binding</keyword>
<sequence>MTGTYLFFIMWGQGKGGKVKWPPMLCSSHASLQFPMCRTRGLFIKGNYTEQVGIGDPVALAAVMEYLVAEVYKLARNAARDNRSAVSPHVICKWLFAMTRNSTNFSQAGPWHKMASSPKSRQWFFAKRTENKTKTLSSLCLIKHKTYYSSIVPFLASQYYPTKK</sequence>
<gene>
    <name evidence="2" type="ORF">TPAB3V08_LOCUS8412</name>
</gene>
<dbReference type="SUPFAM" id="SSF47113">
    <property type="entry name" value="Histone-fold"/>
    <property type="match status" value="1"/>
</dbReference>
<name>A0ABN7P0Z4_TIMPD</name>
<comment type="subunit">
    <text evidence="1">The nucleosome is a histone octamer containing two molecules each of H2A, H2B, H3 and H4 assembled in one H3-H4 heterotetramer and two H2A-H2B heterodimers. The octamer wraps approximately 147 bp of DNA.</text>
</comment>
<keyword evidence="1" id="KW-0158">Chromosome</keyword>
<evidence type="ECO:0000313" key="2">
    <source>
        <dbReference type="EMBL" id="CAG2061458.1"/>
    </source>
</evidence>
<dbReference type="InterPro" id="IPR009072">
    <property type="entry name" value="Histone-fold"/>
</dbReference>
<comment type="similarity">
    <text evidence="1">Belongs to the histone H2A family.</text>
</comment>
<dbReference type="InterPro" id="IPR002119">
    <property type="entry name" value="Histone_H2A"/>
</dbReference>
<protein>
    <recommendedName>
        <fullName evidence="1">Histone H2A</fullName>
    </recommendedName>
</protein>
<evidence type="ECO:0000313" key="3">
    <source>
        <dbReference type="Proteomes" id="UP001153148"/>
    </source>
</evidence>
<accession>A0ABN7P0Z4</accession>
<dbReference type="SMART" id="SM00414">
    <property type="entry name" value="H2A"/>
    <property type="match status" value="1"/>
</dbReference>
<dbReference type="EMBL" id="CAJPIN010015947">
    <property type="protein sequence ID" value="CAG2061458.1"/>
    <property type="molecule type" value="Genomic_DNA"/>
</dbReference>
<keyword evidence="1" id="KW-0539">Nucleus</keyword>
<comment type="caution">
    <text evidence="2">The sequence shown here is derived from an EMBL/GenBank/DDBJ whole genome shotgun (WGS) entry which is preliminary data.</text>
</comment>
<reference evidence="2" key="1">
    <citation type="submission" date="2021-03" db="EMBL/GenBank/DDBJ databases">
        <authorList>
            <person name="Tran Van P."/>
        </authorList>
    </citation>
    <scope>NUCLEOTIDE SEQUENCE</scope>
</reference>
<dbReference type="PANTHER" id="PTHR23430">
    <property type="entry name" value="HISTONE H2A"/>
    <property type="match status" value="1"/>
</dbReference>
<comment type="subcellular location">
    <subcellularLocation>
        <location evidence="1">Nucleus</location>
    </subcellularLocation>
</comment>
<dbReference type="Gene3D" id="1.10.20.10">
    <property type="entry name" value="Histone, subunit A"/>
    <property type="match status" value="1"/>
</dbReference>
<organism evidence="2 3">
    <name type="scientific">Timema podura</name>
    <name type="common">Walking stick</name>
    <dbReference type="NCBI Taxonomy" id="61482"/>
    <lineage>
        <taxon>Eukaryota</taxon>
        <taxon>Metazoa</taxon>
        <taxon>Ecdysozoa</taxon>
        <taxon>Arthropoda</taxon>
        <taxon>Hexapoda</taxon>
        <taxon>Insecta</taxon>
        <taxon>Pterygota</taxon>
        <taxon>Neoptera</taxon>
        <taxon>Polyneoptera</taxon>
        <taxon>Phasmatodea</taxon>
        <taxon>Timematodea</taxon>
        <taxon>Timematoidea</taxon>
        <taxon>Timematidae</taxon>
        <taxon>Timema</taxon>
    </lineage>
</organism>
<dbReference type="PRINTS" id="PR00620">
    <property type="entry name" value="HISTONEH2A"/>
</dbReference>
<proteinExistence type="inferred from homology"/>
<dbReference type="Proteomes" id="UP001153148">
    <property type="component" value="Unassembled WGS sequence"/>
</dbReference>
<keyword evidence="3" id="KW-1185">Reference proteome</keyword>
<keyword evidence="1" id="KW-0544">Nucleosome core</keyword>